<evidence type="ECO:0000259" key="5">
    <source>
        <dbReference type="Pfam" id="PF13525"/>
    </source>
</evidence>
<dbReference type="OrthoDB" id="9779191at2"/>
<dbReference type="RefSeq" id="WP_064611867.1">
    <property type="nucleotide sequence ID" value="NZ_LXHB01000136.1"/>
</dbReference>
<dbReference type="InterPro" id="IPR017689">
    <property type="entry name" value="BamD"/>
</dbReference>
<dbReference type="Proteomes" id="UP000078228">
    <property type="component" value="Unassembled WGS sequence"/>
</dbReference>
<dbReference type="GO" id="GO:0043165">
    <property type="term" value="P:Gram-negative-bacterium-type cell outer membrane assembly"/>
    <property type="evidence" value="ECO:0007669"/>
    <property type="project" value="UniProtKB-UniRule"/>
</dbReference>
<evidence type="ECO:0000256" key="4">
    <source>
        <dbReference type="HAMAP-Rule" id="MF_00922"/>
    </source>
</evidence>
<keyword evidence="2 4" id="KW-0472">Membrane</keyword>
<comment type="subcellular location">
    <subcellularLocation>
        <location evidence="4">Cell outer membrane</location>
        <topology evidence="4">Lipid-anchor</topology>
    </subcellularLocation>
</comment>
<evidence type="ECO:0000313" key="6">
    <source>
        <dbReference type="EMBL" id="OAU94543.1"/>
    </source>
</evidence>
<dbReference type="GO" id="GO:0051205">
    <property type="term" value="P:protein insertion into membrane"/>
    <property type="evidence" value="ECO:0007669"/>
    <property type="project" value="UniProtKB-UniRule"/>
</dbReference>
<dbReference type="GO" id="GO:0009279">
    <property type="term" value="C:cell outer membrane"/>
    <property type="evidence" value="ECO:0007669"/>
    <property type="project" value="UniProtKB-SubCell"/>
</dbReference>
<evidence type="ECO:0000256" key="2">
    <source>
        <dbReference type="ARBA" id="ARBA00023136"/>
    </source>
</evidence>
<evidence type="ECO:0000256" key="3">
    <source>
        <dbReference type="ARBA" id="ARBA00023237"/>
    </source>
</evidence>
<gene>
    <name evidence="4" type="primary">bamD</name>
    <name evidence="6" type="ORF">AO384_1900</name>
</gene>
<accession>A0A198UDN2</accession>
<dbReference type="InterPro" id="IPR039565">
    <property type="entry name" value="BamD-like"/>
</dbReference>
<organism evidence="6 7">
    <name type="scientific">Moraxella catarrhalis</name>
    <name type="common">Branhamella catarrhalis</name>
    <dbReference type="NCBI Taxonomy" id="480"/>
    <lineage>
        <taxon>Bacteria</taxon>
        <taxon>Pseudomonadati</taxon>
        <taxon>Pseudomonadota</taxon>
        <taxon>Gammaproteobacteria</taxon>
        <taxon>Moraxellales</taxon>
        <taxon>Moraxellaceae</taxon>
        <taxon>Moraxella</taxon>
    </lineage>
</organism>
<dbReference type="EMBL" id="LXHC01000028">
    <property type="protein sequence ID" value="OAU94543.1"/>
    <property type="molecule type" value="Genomic_DNA"/>
</dbReference>
<dbReference type="eggNOG" id="COG4105">
    <property type="taxonomic scope" value="Bacteria"/>
</dbReference>
<dbReference type="NCBIfam" id="TIGR03302">
    <property type="entry name" value="OM_YfiO"/>
    <property type="match status" value="1"/>
</dbReference>
<keyword evidence="4" id="KW-0449">Lipoprotein</keyword>
<evidence type="ECO:0000313" key="7">
    <source>
        <dbReference type="Proteomes" id="UP000078228"/>
    </source>
</evidence>
<keyword evidence="7" id="KW-1185">Reference proteome</keyword>
<comment type="function">
    <text evidence="4">Part of the outer membrane protein assembly complex, which is involved in assembly and insertion of beta-barrel proteins into the outer membrane.</text>
</comment>
<keyword evidence="4" id="KW-0564">Palmitate</keyword>
<comment type="caution">
    <text evidence="6">The sequence shown here is derived from an EMBL/GenBank/DDBJ whole genome shotgun (WGS) entry which is preliminary data.</text>
</comment>
<comment type="subunit">
    <text evidence="4">Part of the Bam complex.</text>
</comment>
<protein>
    <recommendedName>
        <fullName evidence="4">Outer membrane protein assembly factor BamD</fullName>
    </recommendedName>
</protein>
<dbReference type="PROSITE" id="PS51257">
    <property type="entry name" value="PROKAR_LIPOPROTEIN"/>
    <property type="match status" value="1"/>
</dbReference>
<dbReference type="CDD" id="cd15830">
    <property type="entry name" value="BamD"/>
    <property type="match status" value="1"/>
</dbReference>
<keyword evidence="3 4" id="KW-0998">Cell outer membrane</keyword>
<dbReference type="HAMAP" id="MF_00922">
    <property type="entry name" value="OM_assembly_BamD"/>
    <property type="match status" value="1"/>
</dbReference>
<dbReference type="SUPFAM" id="SSF48452">
    <property type="entry name" value="TPR-like"/>
    <property type="match status" value="1"/>
</dbReference>
<comment type="similarity">
    <text evidence="4">Belongs to the BamD family.</text>
</comment>
<reference evidence="6 7" key="1">
    <citation type="journal article" date="2016" name="Genome Biol. Evol.">
        <title>Comparative Genomic Analyses of the Moraxella catarrhalis Serosensitive and Seroresistant Lineages Demonstrate Their Independent Evolution.</title>
        <authorList>
            <person name="Earl J.P."/>
            <person name="de Vries S.P."/>
            <person name="Ahmed A."/>
            <person name="Powell E."/>
            <person name="Schultz M.P."/>
            <person name="Hermans P.W."/>
            <person name="Hill D.J."/>
            <person name="Zhou Z."/>
            <person name="Constantinidou C.I."/>
            <person name="Hu F.Z."/>
            <person name="Bootsma H.J."/>
            <person name="Ehrlich G.D."/>
        </authorList>
    </citation>
    <scope>NUCLEOTIDE SEQUENCE [LARGE SCALE GENOMIC DNA]</scope>
    <source>
        <strain evidence="6 7">Z7542</strain>
    </source>
</reference>
<evidence type="ECO:0000256" key="1">
    <source>
        <dbReference type="ARBA" id="ARBA00022729"/>
    </source>
</evidence>
<dbReference type="PATRIC" id="fig|480.237.peg.2051"/>
<dbReference type="AlphaFoldDB" id="A0A198UDN2"/>
<dbReference type="Gene3D" id="1.25.40.10">
    <property type="entry name" value="Tetratricopeptide repeat domain"/>
    <property type="match status" value="1"/>
</dbReference>
<keyword evidence="1 4" id="KW-0732">Signal</keyword>
<feature type="domain" description="Outer membrane lipoprotein BamD-like" evidence="5">
    <location>
        <begin position="39"/>
        <end position="245"/>
    </location>
</feature>
<dbReference type="InterPro" id="IPR011990">
    <property type="entry name" value="TPR-like_helical_dom_sf"/>
</dbReference>
<sequence>MKSQTKLIAAMMAATLTVTGCQSVNGLFDRKADTVETAEKTDAAYYQQASEALDKNQNRSAIEALNNIRTFYPTGQYAQQALLDLIYAQYKANDFEAVLQSTEEFIHLYPNSRSVDYALYVQGVTHMGGAPKASRLFRFDQSQRDVTYLRLAFQDFQRLLNNYPNSPYAADAAQRMIAIYNDFAEHELVAARWYVKRDAMVAAANRAKWVFQYYPQSTGVPEAIAILAYTNQELGLTETANQYKQLLQINYPQYLNQDGSVRLNDTGAKTRTQKVLSALSFGRLGRVSENLDSYQGQYNGATRTQIISQAGAISLPATTQVPEDIPTAGGTSRRPAISLDLPAAEAEAGHLNEVPR</sequence>
<name>A0A198UDN2_MORCA</name>
<proteinExistence type="inferred from homology"/>
<dbReference type="Pfam" id="PF13525">
    <property type="entry name" value="YfiO"/>
    <property type="match status" value="1"/>
</dbReference>